<name>A0A9N8PZM1_CHRIL</name>
<accession>A0A9N8PZM1</accession>
<dbReference type="AlphaFoldDB" id="A0A9N8PZM1"/>
<protein>
    <submittedName>
        <fullName evidence="1">Uncharacterized protein</fullName>
    </submittedName>
</protein>
<dbReference type="Proteomes" id="UP001154114">
    <property type="component" value="Chromosome 3"/>
</dbReference>
<keyword evidence="2" id="KW-1185">Reference proteome</keyword>
<proteinExistence type="predicted"/>
<gene>
    <name evidence="1" type="ORF">CINC_LOCUS9784</name>
</gene>
<evidence type="ECO:0000313" key="2">
    <source>
        <dbReference type="Proteomes" id="UP001154114"/>
    </source>
</evidence>
<dbReference type="OrthoDB" id="7491644at2759"/>
<dbReference type="EMBL" id="LR824006">
    <property type="protein sequence ID" value="CAD0195833.1"/>
    <property type="molecule type" value="Genomic_DNA"/>
</dbReference>
<organism evidence="1 2">
    <name type="scientific">Chrysodeixis includens</name>
    <name type="common">Soybean looper</name>
    <name type="synonym">Pseudoplusia includens</name>
    <dbReference type="NCBI Taxonomy" id="689277"/>
    <lineage>
        <taxon>Eukaryota</taxon>
        <taxon>Metazoa</taxon>
        <taxon>Ecdysozoa</taxon>
        <taxon>Arthropoda</taxon>
        <taxon>Hexapoda</taxon>
        <taxon>Insecta</taxon>
        <taxon>Pterygota</taxon>
        <taxon>Neoptera</taxon>
        <taxon>Endopterygota</taxon>
        <taxon>Lepidoptera</taxon>
        <taxon>Glossata</taxon>
        <taxon>Ditrysia</taxon>
        <taxon>Noctuoidea</taxon>
        <taxon>Noctuidae</taxon>
        <taxon>Plusiinae</taxon>
        <taxon>Chrysodeixis</taxon>
    </lineage>
</organism>
<evidence type="ECO:0000313" key="1">
    <source>
        <dbReference type="EMBL" id="CAD0195833.1"/>
    </source>
</evidence>
<reference evidence="1" key="1">
    <citation type="submission" date="2021-12" db="EMBL/GenBank/DDBJ databases">
        <authorList>
            <person name="King R."/>
        </authorList>
    </citation>
    <scope>NUCLEOTIDE SEQUENCE</scope>
</reference>
<sequence>MAARAAVVRGGKVKIRKEHIQIYKILNFQNFRKTFQVAETPSWDRTHRVVLAPSGGRGARGPPADQDVVRVGAQPFCSNNNDCKCEWALASRCGGRRPARDL</sequence>